<gene>
    <name evidence="2" type="ORF">JKF63_07589</name>
</gene>
<comment type="caution">
    <text evidence="2">The sequence shown here is derived from an EMBL/GenBank/DDBJ whole genome shotgun (WGS) entry which is preliminary data.</text>
</comment>
<accession>A0A836LM29</accession>
<feature type="compositionally biased region" description="Low complexity" evidence="1">
    <location>
        <begin position="589"/>
        <end position="602"/>
    </location>
</feature>
<feature type="region of interest" description="Disordered" evidence="1">
    <location>
        <begin position="504"/>
        <end position="535"/>
    </location>
</feature>
<feature type="region of interest" description="Disordered" evidence="1">
    <location>
        <begin position="1"/>
        <end position="28"/>
    </location>
</feature>
<evidence type="ECO:0000256" key="1">
    <source>
        <dbReference type="SAM" id="MobiDB-lite"/>
    </source>
</evidence>
<sequence>MSNGFLPSVQAGSTAALSPAPTTSTSSGATSTFVKVYCGDDECVPLSKQCTGGVFQGILADLANRVSKRNLRVQRGESVRRATAASAAAADAAVHLAPAVPCNSGGEYSGRATPPATENQAVTAGICDEAAVRGGVMDPKKRQLAPSMSKPSSPVPTSKGVASDGGSTVSSYSTAMSLTAAAAVTSASDPVAGVDDVRMARSVEYRRAELLPLSFVRDITSNSKVIALYKQHLQLQEQVRRYQLEQEQLQKQADEDEASAAVTAPKKEGAAADAAHNQSTANRADVESRKAQTTKASPRRRGMAGGGGGRGASNASGNRGAPSGNAATISPVAAAALSSQARALLWTTLRNTIPFLGVLTMPAHTTMEPLVSLSTFTPANGTSAAAAAAAAAASRPAPSATPTPSATGLVSAATAVCSGSYVLLGCRERPREAAPAADRSSVLPALVSPSALIAPPVIGGAAAHASMLAVEQLVEQAREASVARLPLLSAEVASLNNNFIPVTPVSTGEATKRSPRKPRGHAKDTSLQQMPHPSLPMRCTLQPGTNRVVSMAPPLPEDIAAGYGAARLVTKSLTKPPAEESEAGDNSRAHAGARARNGAAKGSIHVPSSRARSRLLELTAQRSAAAAGASAAGSPEGAGYSSSKVASLAGSSRSGRCISSASPSSNKDGVNGSEVEAPTGAQPPSAPASNGSSPPPGSSSANSGVGSSGHSPAEAVQPPSEADPSIPLSAAVVARLMPSTRFTVQLSTCSVALNAPPRQAAGSNGADATFVNPAGAGDTSPDELGLTFDGLDVLWHGPNGEEALLQWVLDEYSILLKQRIAVAMVQWTSMARAGDSSAGAVGGSSSKAGKTRGRVSPERQLA</sequence>
<feature type="region of interest" description="Disordered" evidence="1">
    <location>
        <begin position="653"/>
        <end position="724"/>
    </location>
</feature>
<feature type="compositionally biased region" description="Low complexity" evidence="1">
    <location>
        <begin position="11"/>
        <end position="28"/>
    </location>
</feature>
<proteinExistence type="predicted"/>
<dbReference type="RefSeq" id="XP_067759957.1">
    <property type="nucleotide sequence ID" value="XM_067903525.1"/>
</dbReference>
<dbReference type="AlphaFoldDB" id="A0A836LM29"/>
<feature type="region of interest" description="Disordered" evidence="1">
    <location>
        <begin position="574"/>
        <end position="609"/>
    </location>
</feature>
<evidence type="ECO:0000313" key="2">
    <source>
        <dbReference type="EMBL" id="KAG5512124.1"/>
    </source>
</evidence>
<feature type="region of interest" description="Disordered" evidence="1">
    <location>
        <begin position="834"/>
        <end position="862"/>
    </location>
</feature>
<dbReference type="KEGG" id="phet:94293602"/>
<feature type="compositionally biased region" description="Low complexity" evidence="1">
    <location>
        <begin position="653"/>
        <end position="665"/>
    </location>
</feature>
<feature type="region of interest" description="Disordered" evidence="1">
    <location>
        <begin position="250"/>
        <end position="323"/>
    </location>
</feature>
<dbReference type="EMBL" id="JAFJZO010000002">
    <property type="protein sequence ID" value="KAG5512124.1"/>
    <property type="molecule type" value="Genomic_DNA"/>
</dbReference>
<dbReference type="Proteomes" id="UP000674318">
    <property type="component" value="Chromosome 2"/>
</dbReference>
<protein>
    <submittedName>
        <fullName evidence="2">Uncharacterized protein</fullName>
    </submittedName>
</protein>
<feature type="region of interest" description="Disordered" evidence="1">
    <location>
        <begin position="137"/>
        <end position="165"/>
    </location>
</feature>
<reference evidence="2 3" key="1">
    <citation type="submission" date="2021-02" db="EMBL/GenBank/DDBJ databases">
        <title>Porcisia hertigi Genome sequencing and assembly.</title>
        <authorList>
            <person name="Almutairi H."/>
            <person name="Gatherer D."/>
        </authorList>
    </citation>
    <scope>NUCLEOTIDE SEQUENCE [LARGE SCALE GENOMIC DNA]</scope>
    <source>
        <strain evidence="2 3">C119</strain>
    </source>
</reference>
<feature type="compositionally biased region" description="Low complexity" evidence="1">
    <location>
        <begin position="312"/>
        <end position="323"/>
    </location>
</feature>
<organism evidence="2 3">
    <name type="scientific">Porcisia hertigi</name>
    <dbReference type="NCBI Taxonomy" id="2761500"/>
    <lineage>
        <taxon>Eukaryota</taxon>
        <taxon>Discoba</taxon>
        <taxon>Euglenozoa</taxon>
        <taxon>Kinetoplastea</taxon>
        <taxon>Metakinetoplastina</taxon>
        <taxon>Trypanosomatida</taxon>
        <taxon>Trypanosomatidae</taxon>
        <taxon>Leishmaniinae</taxon>
        <taxon>Porcisia</taxon>
    </lineage>
</organism>
<feature type="compositionally biased region" description="Low complexity" evidence="1">
    <location>
        <begin position="680"/>
        <end position="711"/>
    </location>
</feature>
<dbReference type="OrthoDB" id="267370at2759"/>
<feature type="compositionally biased region" description="Low complexity" evidence="1">
    <location>
        <begin position="834"/>
        <end position="848"/>
    </location>
</feature>
<name>A0A836LM29_9TRYP</name>
<keyword evidence="3" id="KW-1185">Reference proteome</keyword>
<evidence type="ECO:0000313" key="3">
    <source>
        <dbReference type="Proteomes" id="UP000674318"/>
    </source>
</evidence>
<dbReference type="GeneID" id="94293602"/>